<name>A0A934NGJ3_9BACT</name>
<dbReference type="AlphaFoldDB" id="A0A934NGJ3"/>
<reference evidence="1 2" key="1">
    <citation type="submission" date="2020-10" db="EMBL/GenBank/DDBJ databases">
        <title>Ca. Dormibacterota MAGs.</title>
        <authorList>
            <person name="Montgomery K."/>
        </authorList>
    </citation>
    <scope>NUCLEOTIDE SEQUENCE [LARGE SCALE GENOMIC DNA]</scope>
    <source>
        <strain evidence="1">Mitchell_Peninsula_5</strain>
    </source>
</reference>
<accession>A0A934NGJ3</accession>
<dbReference type="Proteomes" id="UP000614410">
    <property type="component" value="Unassembled WGS sequence"/>
</dbReference>
<proteinExistence type="predicted"/>
<evidence type="ECO:0000313" key="1">
    <source>
        <dbReference type="EMBL" id="MBJ7610070.1"/>
    </source>
</evidence>
<comment type="caution">
    <text evidence="1">The sequence shown here is derived from an EMBL/GenBank/DDBJ whole genome shotgun (WGS) entry which is preliminary data.</text>
</comment>
<protein>
    <recommendedName>
        <fullName evidence="3">DUF2171 domain-containing protein</fullName>
    </recommendedName>
</protein>
<dbReference type="EMBL" id="JAEKNN010000054">
    <property type="protein sequence ID" value="MBJ7610070.1"/>
    <property type="molecule type" value="Genomic_DNA"/>
</dbReference>
<organism evidence="1 2">
    <name type="scientific">Candidatus Amunia macphersoniae</name>
    <dbReference type="NCBI Taxonomy" id="3127014"/>
    <lineage>
        <taxon>Bacteria</taxon>
        <taxon>Bacillati</taxon>
        <taxon>Candidatus Dormiibacterota</taxon>
        <taxon>Candidatus Dormibacteria</taxon>
        <taxon>Candidatus Aeolococcales</taxon>
        <taxon>Candidatus Aeolococcaceae</taxon>
        <taxon>Candidatus Amunia</taxon>
    </lineage>
</organism>
<gene>
    <name evidence="1" type="ORF">JF887_11665</name>
</gene>
<evidence type="ECO:0000313" key="2">
    <source>
        <dbReference type="Proteomes" id="UP000614410"/>
    </source>
</evidence>
<sequence length="87" mass="9422">MVDEEALSWRAIKPGHKVLGREGQIGTVHRVLADYGADIFHGVSLRRGLLGPELEITADHIERISSDSLWTALGAHEVEDLPAARGG</sequence>
<evidence type="ECO:0008006" key="3">
    <source>
        <dbReference type="Google" id="ProtNLM"/>
    </source>
</evidence>